<comment type="similarity">
    <text evidence="2">Belongs to the TALE/BELL homeobox family.</text>
</comment>
<dbReference type="PROSITE" id="PS50071">
    <property type="entry name" value="HOMEOBOX_2"/>
    <property type="match status" value="1"/>
</dbReference>
<dbReference type="PANTHER" id="PTHR11850">
    <property type="entry name" value="HOMEOBOX PROTEIN TRANSCRIPTION FACTORS"/>
    <property type="match status" value="1"/>
</dbReference>
<dbReference type="InterPro" id="IPR009057">
    <property type="entry name" value="Homeodomain-like_sf"/>
</dbReference>
<proteinExistence type="inferred from homology"/>
<evidence type="ECO:0000256" key="4">
    <source>
        <dbReference type="ARBA" id="ARBA00023125"/>
    </source>
</evidence>
<keyword evidence="11" id="KW-1185">Reference proteome</keyword>
<dbReference type="SMART" id="SM00574">
    <property type="entry name" value="POX"/>
    <property type="match status" value="1"/>
</dbReference>
<dbReference type="InterPro" id="IPR001356">
    <property type="entry name" value="HD"/>
</dbReference>
<keyword evidence="7 8" id="KW-0539">Nucleus</keyword>
<dbReference type="InterPro" id="IPR008422">
    <property type="entry name" value="KN_HD"/>
</dbReference>
<keyword evidence="3" id="KW-0805">Transcription regulation</keyword>
<evidence type="ECO:0000256" key="7">
    <source>
        <dbReference type="ARBA" id="ARBA00023242"/>
    </source>
</evidence>
<keyword evidence="4 8" id="KW-0238">DNA-binding</keyword>
<dbReference type="Gene3D" id="1.10.10.60">
    <property type="entry name" value="Homeodomain-like"/>
    <property type="match status" value="1"/>
</dbReference>
<comment type="subcellular location">
    <subcellularLocation>
        <location evidence="1 8">Nucleus</location>
    </subcellularLocation>
</comment>
<accession>A0ABD1L322</accession>
<dbReference type="GO" id="GO:0003677">
    <property type="term" value="F:DNA binding"/>
    <property type="evidence" value="ECO:0007669"/>
    <property type="project" value="UniProtKB-UniRule"/>
</dbReference>
<evidence type="ECO:0000256" key="2">
    <source>
        <dbReference type="ARBA" id="ARBA00006454"/>
    </source>
</evidence>
<protein>
    <recommendedName>
        <fullName evidence="9">Homeobox domain-containing protein</fullName>
    </recommendedName>
</protein>
<gene>
    <name evidence="10" type="ORF">Fmac_031777</name>
</gene>
<evidence type="ECO:0000256" key="5">
    <source>
        <dbReference type="ARBA" id="ARBA00023155"/>
    </source>
</evidence>
<evidence type="ECO:0000259" key="9">
    <source>
        <dbReference type="PROSITE" id="PS50071"/>
    </source>
</evidence>
<dbReference type="Pfam" id="PF07526">
    <property type="entry name" value="POX"/>
    <property type="match status" value="1"/>
</dbReference>
<dbReference type="SUPFAM" id="SSF46689">
    <property type="entry name" value="Homeodomain-like"/>
    <property type="match status" value="1"/>
</dbReference>
<dbReference type="SMART" id="SM00389">
    <property type="entry name" value="HOX"/>
    <property type="match status" value="1"/>
</dbReference>
<evidence type="ECO:0000256" key="1">
    <source>
        <dbReference type="ARBA" id="ARBA00004123"/>
    </source>
</evidence>
<feature type="domain" description="Homeobox" evidence="9">
    <location>
        <begin position="472"/>
        <end position="535"/>
    </location>
</feature>
<dbReference type="EMBL" id="JBGMDY010000011">
    <property type="protein sequence ID" value="KAL2317901.1"/>
    <property type="molecule type" value="Genomic_DNA"/>
</dbReference>
<dbReference type="CDD" id="cd00086">
    <property type="entry name" value="homeodomain"/>
    <property type="match status" value="1"/>
</dbReference>
<evidence type="ECO:0000256" key="8">
    <source>
        <dbReference type="PROSITE-ProRule" id="PRU00108"/>
    </source>
</evidence>
<dbReference type="InterPro" id="IPR050224">
    <property type="entry name" value="TALE_homeobox"/>
</dbReference>
<dbReference type="Proteomes" id="UP001603857">
    <property type="component" value="Unassembled WGS sequence"/>
</dbReference>
<dbReference type="Pfam" id="PF05920">
    <property type="entry name" value="Homeobox_KN"/>
    <property type="match status" value="1"/>
</dbReference>
<dbReference type="InterPro" id="IPR006563">
    <property type="entry name" value="POX_dom"/>
</dbReference>
<keyword evidence="5 8" id="KW-0371">Homeobox</keyword>
<name>A0ABD1L322_9FABA</name>
<keyword evidence="6" id="KW-0804">Transcription</keyword>
<comment type="caution">
    <text evidence="10">The sequence shown here is derived from an EMBL/GenBank/DDBJ whole genome shotgun (WGS) entry which is preliminary data.</text>
</comment>
<feature type="DNA-binding region" description="Homeobox" evidence="8">
    <location>
        <begin position="474"/>
        <end position="536"/>
    </location>
</feature>
<organism evidence="10 11">
    <name type="scientific">Flemingia macrophylla</name>
    <dbReference type="NCBI Taxonomy" id="520843"/>
    <lineage>
        <taxon>Eukaryota</taxon>
        <taxon>Viridiplantae</taxon>
        <taxon>Streptophyta</taxon>
        <taxon>Embryophyta</taxon>
        <taxon>Tracheophyta</taxon>
        <taxon>Spermatophyta</taxon>
        <taxon>Magnoliopsida</taxon>
        <taxon>eudicotyledons</taxon>
        <taxon>Gunneridae</taxon>
        <taxon>Pentapetalae</taxon>
        <taxon>rosids</taxon>
        <taxon>fabids</taxon>
        <taxon>Fabales</taxon>
        <taxon>Fabaceae</taxon>
        <taxon>Papilionoideae</taxon>
        <taxon>50 kb inversion clade</taxon>
        <taxon>NPAAA clade</taxon>
        <taxon>indigoferoid/millettioid clade</taxon>
        <taxon>Phaseoleae</taxon>
        <taxon>Flemingia</taxon>
    </lineage>
</organism>
<evidence type="ECO:0000256" key="6">
    <source>
        <dbReference type="ARBA" id="ARBA00023163"/>
    </source>
</evidence>
<reference evidence="10 11" key="1">
    <citation type="submission" date="2024-08" db="EMBL/GenBank/DDBJ databases">
        <title>Insights into the chromosomal genome structure of Flemingia macrophylla.</title>
        <authorList>
            <person name="Ding Y."/>
            <person name="Zhao Y."/>
            <person name="Bi W."/>
            <person name="Wu M."/>
            <person name="Zhao G."/>
            <person name="Gong Y."/>
            <person name="Li W."/>
            <person name="Zhang P."/>
        </authorList>
    </citation>
    <scope>NUCLEOTIDE SEQUENCE [LARGE SCALE GENOMIC DNA]</scope>
    <source>
        <strain evidence="10">DYQJB</strain>
        <tissue evidence="10">Leaf</tissue>
    </source>
</reference>
<dbReference type="AlphaFoldDB" id="A0ABD1L322"/>
<dbReference type="GO" id="GO:0005634">
    <property type="term" value="C:nucleus"/>
    <property type="evidence" value="ECO:0007669"/>
    <property type="project" value="UniProtKB-SubCell"/>
</dbReference>
<sequence>MENDMYSAPLDMGGRISTAIEEITQHLAPKPLIHCYSFDLNDHSHIIDGIPVLAGGEQGEPTSDVHVDGCFINPASIVDSYSFVTSLGKTVVGDAFNPINNGFQEHFAGGRPVTSVSLAARISHQANLENSSAALPPSICSFEAMRPYIFNNWQDTSNPIPATFGDHAYDELPCIHKWNMNKFLKAPEVDGTGILAYSSIGNPNLDQNGWTSSNVPNLANFTYNSSNCCNELSLSLARSPPTAGQCSEMSCSDASLRINGSTRSGLEQPSCSSKDLSMRLDSNKHVQVSPAILRSKYLAGIQEILTQIATYSSENIELMNYSIAGVRAGGTNSASASTPKRRVAINQNPSSVFEAHVEESPWESHAAESNKSQLLMLLQLVDNRYSDCLDEIHTVISAFHAATELDPHIMHAHFALQTISLLYKDLRERISNHILAMGPDFNSLCSEEEKEWCVETSFIRKQWALQQLKKKDHLWRPQRGLPERSVSVLRAWMFQNFLHPYPKDAEKHLLAVKSGLTRSQVSNWFINARVRLWKPMIEEMYAEMNRRKACRNEEGMEITHRSRLSMNNQMLNIN</sequence>
<evidence type="ECO:0000313" key="10">
    <source>
        <dbReference type="EMBL" id="KAL2317901.1"/>
    </source>
</evidence>
<evidence type="ECO:0000256" key="3">
    <source>
        <dbReference type="ARBA" id="ARBA00023015"/>
    </source>
</evidence>
<evidence type="ECO:0000313" key="11">
    <source>
        <dbReference type="Proteomes" id="UP001603857"/>
    </source>
</evidence>